<name>A0A1V6C844_UNCT6</name>
<dbReference type="Proteomes" id="UP000485562">
    <property type="component" value="Unassembled WGS sequence"/>
</dbReference>
<evidence type="ECO:0000313" key="1">
    <source>
        <dbReference type="EMBL" id="OQB73014.1"/>
    </source>
</evidence>
<protein>
    <submittedName>
        <fullName evidence="1">Uncharacterized protein</fullName>
    </submittedName>
</protein>
<sequence>MKIKIGWLVSDIDWAYKNIMEHFEKEMQEYEHISNSIDADIVMAMSLKELRQVKDKKKTILHLDSKRALGL</sequence>
<organism evidence="1">
    <name type="scientific">candidate division TA06 bacterium ADurb.Bin131</name>
    <dbReference type="NCBI Taxonomy" id="1852827"/>
    <lineage>
        <taxon>Bacteria</taxon>
        <taxon>Bacteria division TA06</taxon>
    </lineage>
</organism>
<gene>
    <name evidence="1" type="ORF">BWX89_01130</name>
</gene>
<comment type="caution">
    <text evidence="1">The sequence shown here is derived from an EMBL/GenBank/DDBJ whole genome shotgun (WGS) entry which is preliminary data.</text>
</comment>
<accession>A0A1V6C844</accession>
<dbReference type="AlphaFoldDB" id="A0A1V6C844"/>
<proteinExistence type="predicted"/>
<dbReference type="EMBL" id="MWDQ01000103">
    <property type="protein sequence ID" value="OQB73014.1"/>
    <property type="molecule type" value="Genomic_DNA"/>
</dbReference>
<reference evidence="1" key="1">
    <citation type="submission" date="2017-02" db="EMBL/GenBank/DDBJ databases">
        <title>Delving into the versatile metabolic prowess of the omnipresent phylum Bacteroidetes.</title>
        <authorList>
            <person name="Nobu M.K."/>
            <person name="Mei R."/>
            <person name="Narihiro T."/>
            <person name="Kuroda K."/>
            <person name="Liu W.-T."/>
        </authorList>
    </citation>
    <scope>NUCLEOTIDE SEQUENCE</scope>
    <source>
        <strain evidence="1">ADurb.Bin131</strain>
    </source>
</reference>